<keyword evidence="4" id="KW-0552">Olfaction</keyword>
<keyword evidence="11" id="KW-1185">Reference proteome</keyword>
<evidence type="ECO:0000313" key="10">
    <source>
        <dbReference type="EMBL" id="KAK9499547.1"/>
    </source>
</evidence>
<comment type="subcellular location">
    <subcellularLocation>
        <location evidence="1">Membrane</location>
        <topology evidence="1">Multi-pass membrane protein</topology>
    </subcellularLocation>
</comment>
<evidence type="ECO:0000256" key="3">
    <source>
        <dbReference type="ARBA" id="ARBA00022692"/>
    </source>
</evidence>
<keyword evidence="7" id="KW-0675">Receptor</keyword>
<dbReference type="GO" id="GO:0016020">
    <property type="term" value="C:membrane"/>
    <property type="evidence" value="ECO:0007669"/>
    <property type="project" value="UniProtKB-SubCell"/>
</dbReference>
<dbReference type="GO" id="GO:0007165">
    <property type="term" value="P:signal transduction"/>
    <property type="evidence" value="ECO:0007669"/>
    <property type="project" value="UniProtKB-KW"/>
</dbReference>
<sequence>MIVAEVFLGRKEFQAIVGLLSTSITCTFGLARAIRFFQRKKEIISVLDRLEILRSRMEKDEENKQFLAHAENVGRKFSTLIFVSCNSYPIASCFHVLLTNFLINVEEKELVYRVWTPWNSQEVMGNIIANIALTLMALPLLSTYAAIHLLEVTFTFYISAYVKSIENDVVNKGIGHEDVYEQHKFVIQIIRDHNKILSGIKYWEAQISPLMPCGFGYSCLKAIKKNEISIAVDYYVRATLALIPQFVNCCCGQQVTSQILQTVYSYITLIVNIDEE</sequence>
<dbReference type="InterPro" id="IPR004117">
    <property type="entry name" value="7tm6_olfct_rcpt"/>
</dbReference>
<evidence type="ECO:0000256" key="4">
    <source>
        <dbReference type="ARBA" id="ARBA00022725"/>
    </source>
</evidence>
<feature type="transmembrane region" description="Helical" evidence="9">
    <location>
        <begin position="123"/>
        <end position="147"/>
    </location>
</feature>
<gene>
    <name evidence="10" type="ORF">O3M35_002568</name>
</gene>
<keyword evidence="6 9" id="KW-0472">Membrane</keyword>
<keyword evidence="8" id="KW-0807">Transducer</keyword>
<keyword evidence="2" id="KW-0716">Sensory transduction</keyword>
<reference evidence="10 11" key="1">
    <citation type="submission" date="2022-12" db="EMBL/GenBank/DDBJ databases">
        <title>Chromosome-level genome assembly of true bugs.</title>
        <authorList>
            <person name="Ma L."/>
            <person name="Li H."/>
        </authorList>
    </citation>
    <scope>NUCLEOTIDE SEQUENCE [LARGE SCALE GENOMIC DNA]</scope>
    <source>
        <strain evidence="10">Lab_2022b</strain>
    </source>
</reference>
<name>A0AAW1CM86_9HEMI</name>
<evidence type="ECO:0000256" key="8">
    <source>
        <dbReference type="ARBA" id="ARBA00023224"/>
    </source>
</evidence>
<dbReference type="AlphaFoldDB" id="A0AAW1CM86"/>
<evidence type="ECO:0008006" key="12">
    <source>
        <dbReference type="Google" id="ProtNLM"/>
    </source>
</evidence>
<dbReference type="Pfam" id="PF02949">
    <property type="entry name" value="7tm_6"/>
    <property type="match status" value="1"/>
</dbReference>
<feature type="transmembrane region" description="Helical" evidence="9">
    <location>
        <begin position="13"/>
        <end position="31"/>
    </location>
</feature>
<keyword evidence="5 9" id="KW-1133">Transmembrane helix</keyword>
<dbReference type="EMBL" id="JAPXFL010000011">
    <property type="protein sequence ID" value="KAK9499547.1"/>
    <property type="molecule type" value="Genomic_DNA"/>
</dbReference>
<accession>A0AAW1CM86</accession>
<evidence type="ECO:0000313" key="11">
    <source>
        <dbReference type="Proteomes" id="UP001461498"/>
    </source>
</evidence>
<evidence type="ECO:0000256" key="1">
    <source>
        <dbReference type="ARBA" id="ARBA00004141"/>
    </source>
</evidence>
<evidence type="ECO:0000256" key="6">
    <source>
        <dbReference type="ARBA" id="ARBA00023136"/>
    </source>
</evidence>
<protein>
    <recommendedName>
        <fullName evidence="12">Odorant receptor</fullName>
    </recommendedName>
</protein>
<dbReference type="GO" id="GO:0004984">
    <property type="term" value="F:olfactory receptor activity"/>
    <property type="evidence" value="ECO:0007669"/>
    <property type="project" value="InterPro"/>
</dbReference>
<keyword evidence="3 9" id="KW-0812">Transmembrane</keyword>
<dbReference type="GO" id="GO:0005549">
    <property type="term" value="F:odorant binding"/>
    <property type="evidence" value="ECO:0007669"/>
    <property type="project" value="InterPro"/>
</dbReference>
<evidence type="ECO:0000256" key="2">
    <source>
        <dbReference type="ARBA" id="ARBA00022606"/>
    </source>
</evidence>
<dbReference type="Proteomes" id="UP001461498">
    <property type="component" value="Unassembled WGS sequence"/>
</dbReference>
<comment type="caution">
    <text evidence="10">The sequence shown here is derived from an EMBL/GenBank/DDBJ whole genome shotgun (WGS) entry which is preliminary data.</text>
</comment>
<organism evidence="10 11">
    <name type="scientific">Rhynocoris fuscipes</name>
    <dbReference type="NCBI Taxonomy" id="488301"/>
    <lineage>
        <taxon>Eukaryota</taxon>
        <taxon>Metazoa</taxon>
        <taxon>Ecdysozoa</taxon>
        <taxon>Arthropoda</taxon>
        <taxon>Hexapoda</taxon>
        <taxon>Insecta</taxon>
        <taxon>Pterygota</taxon>
        <taxon>Neoptera</taxon>
        <taxon>Paraneoptera</taxon>
        <taxon>Hemiptera</taxon>
        <taxon>Heteroptera</taxon>
        <taxon>Panheteroptera</taxon>
        <taxon>Cimicomorpha</taxon>
        <taxon>Reduviidae</taxon>
        <taxon>Harpactorinae</taxon>
        <taxon>Harpactorini</taxon>
        <taxon>Rhynocoris</taxon>
    </lineage>
</organism>
<evidence type="ECO:0000256" key="7">
    <source>
        <dbReference type="ARBA" id="ARBA00023170"/>
    </source>
</evidence>
<evidence type="ECO:0000256" key="9">
    <source>
        <dbReference type="SAM" id="Phobius"/>
    </source>
</evidence>
<evidence type="ECO:0000256" key="5">
    <source>
        <dbReference type="ARBA" id="ARBA00022989"/>
    </source>
</evidence>
<proteinExistence type="predicted"/>